<dbReference type="GO" id="GO:0022857">
    <property type="term" value="F:transmembrane transporter activity"/>
    <property type="evidence" value="ECO:0007669"/>
    <property type="project" value="InterPro"/>
</dbReference>
<protein>
    <submittedName>
        <fullName evidence="7">MFS transporter</fullName>
    </submittedName>
</protein>
<comment type="subcellular location">
    <subcellularLocation>
        <location evidence="1">Cell membrane</location>
        <topology evidence="1">Multi-pass membrane protein</topology>
    </subcellularLocation>
</comment>
<name>A0A5S4H0J4_9ACTN</name>
<dbReference type="InterPro" id="IPR020846">
    <property type="entry name" value="MFS_dom"/>
</dbReference>
<dbReference type="AlphaFoldDB" id="A0A5S4H0J4"/>
<feature type="transmembrane region" description="Helical" evidence="5">
    <location>
        <begin position="157"/>
        <end position="178"/>
    </location>
</feature>
<dbReference type="Gene3D" id="1.20.1250.20">
    <property type="entry name" value="MFS general substrate transporter like domains"/>
    <property type="match status" value="2"/>
</dbReference>
<dbReference type="GO" id="GO:0005886">
    <property type="term" value="C:plasma membrane"/>
    <property type="evidence" value="ECO:0007669"/>
    <property type="project" value="UniProtKB-SubCell"/>
</dbReference>
<dbReference type="RefSeq" id="WP_138691864.1">
    <property type="nucleotide sequence ID" value="NZ_JBHSAZ010000112.1"/>
</dbReference>
<feature type="transmembrane region" description="Helical" evidence="5">
    <location>
        <begin position="335"/>
        <end position="352"/>
    </location>
</feature>
<dbReference type="InterPro" id="IPR051788">
    <property type="entry name" value="MFS_Transporter"/>
</dbReference>
<dbReference type="Pfam" id="PF07690">
    <property type="entry name" value="MFS_1"/>
    <property type="match status" value="1"/>
</dbReference>
<evidence type="ECO:0000313" key="8">
    <source>
        <dbReference type="Proteomes" id="UP000306628"/>
    </source>
</evidence>
<evidence type="ECO:0000256" key="2">
    <source>
        <dbReference type="ARBA" id="ARBA00022692"/>
    </source>
</evidence>
<gene>
    <name evidence="7" type="ORF">ETD85_23155</name>
</gene>
<feature type="transmembrane region" description="Helical" evidence="5">
    <location>
        <begin position="271"/>
        <end position="290"/>
    </location>
</feature>
<evidence type="ECO:0000259" key="6">
    <source>
        <dbReference type="PROSITE" id="PS50850"/>
    </source>
</evidence>
<feature type="transmembrane region" description="Helical" evidence="5">
    <location>
        <begin position="297"/>
        <end position="315"/>
    </location>
</feature>
<dbReference type="OrthoDB" id="3864150at2"/>
<dbReference type="PANTHER" id="PTHR23514:SF13">
    <property type="entry name" value="INNER MEMBRANE PROTEIN YBJJ"/>
    <property type="match status" value="1"/>
</dbReference>
<feature type="transmembrane region" description="Helical" evidence="5">
    <location>
        <begin position="98"/>
        <end position="116"/>
    </location>
</feature>
<sequence>MPSPRDRQARAATYVVYAVQGLSFASLLIQVANLQAKHGLDEGTLTLLLLIVPVFAGVGSVAAGSFAARKGSKPLLRIAQPVVALAVVLAGLAPNVLLLVPVLLLFGVAVGAVDAGMNMQGVAVERRYGVQVLNGFHCVWSVLSMAGALWASAAADLPLAVIMTLPMVLAVAGSLYAGRDLCTFEEEKVDGVAANDTSGGFPWRPIIPLCLAMGFLYVGDAAVSNFNTVFMKDVLEAGPRVIPLAYVAYQATTLAVRLGGDFAVRRYGPAAIVRIGGVIATLGFLGVVLAPNQPLGIVAFGLTGVGLSVVAPQSFSAAGKLDPAGTGVAIARVNLFNYVGFIVGAALVGGIADAADMRVAFVAPLVLAAVIILLAPGFQPKQAAEPSAA</sequence>
<feature type="transmembrane region" description="Helical" evidence="5">
    <location>
        <begin position="359"/>
        <end position="378"/>
    </location>
</feature>
<keyword evidence="3 5" id="KW-1133">Transmembrane helix</keyword>
<evidence type="ECO:0000256" key="1">
    <source>
        <dbReference type="ARBA" id="ARBA00004651"/>
    </source>
</evidence>
<dbReference type="EMBL" id="VCKX01000071">
    <property type="protein sequence ID" value="TMR32290.1"/>
    <property type="molecule type" value="Genomic_DNA"/>
</dbReference>
<feature type="transmembrane region" description="Helical" evidence="5">
    <location>
        <begin position="44"/>
        <end position="68"/>
    </location>
</feature>
<dbReference type="CDD" id="cd17393">
    <property type="entry name" value="MFS_MosC_like"/>
    <property type="match status" value="1"/>
</dbReference>
<accession>A0A5S4H0J4</accession>
<dbReference type="InterPro" id="IPR036259">
    <property type="entry name" value="MFS_trans_sf"/>
</dbReference>
<feature type="transmembrane region" description="Helical" evidence="5">
    <location>
        <begin position="241"/>
        <end position="259"/>
    </location>
</feature>
<dbReference type="PANTHER" id="PTHR23514">
    <property type="entry name" value="BYPASS OF STOP CODON PROTEIN 6"/>
    <property type="match status" value="1"/>
</dbReference>
<feature type="transmembrane region" description="Helical" evidence="5">
    <location>
        <begin position="128"/>
        <end position="151"/>
    </location>
</feature>
<dbReference type="Proteomes" id="UP000306628">
    <property type="component" value="Unassembled WGS sequence"/>
</dbReference>
<organism evidence="7 8">
    <name type="scientific">Nonomuraea zeae</name>
    <dbReference type="NCBI Taxonomy" id="1642303"/>
    <lineage>
        <taxon>Bacteria</taxon>
        <taxon>Bacillati</taxon>
        <taxon>Actinomycetota</taxon>
        <taxon>Actinomycetes</taxon>
        <taxon>Streptosporangiales</taxon>
        <taxon>Streptosporangiaceae</taxon>
        <taxon>Nonomuraea</taxon>
    </lineage>
</organism>
<evidence type="ECO:0000256" key="4">
    <source>
        <dbReference type="ARBA" id="ARBA00023136"/>
    </source>
</evidence>
<comment type="caution">
    <text evidence="7">The sequence shown here is derived from an EMBL/GenBank/DDBJ whole genome shotgun (WGS) entry which is preliminary data.</text>
</comment>
<dbReference type="PROSITE" id="PS50850">
    <property type="entry name" value="MFS"/>
    <property type="match status" value="1"/>
</dbReference>
<feature type="transmembrane region" description="Helical" evidence="5">
    <location>
        <begin position="12"/>
        <end position="32"/>
    </location>
</feature>
<evidence type="ECO:0000256" key="3">
    <source>
        <dbReference type="ARBA" id="ARBA00022989"/>
    </source>
</evidence>
<keyword evidence="4 5" id="KW-0472">Membrane</keyword>
<dbReference type="InterPro" id="IPR011701">
    <property type="entry name" value="MFS"/>
</dbReference>
<evidence type="ECO:0000313" key="7">
    <source>
        <dbReference type="EMBL" id="TMR32290.1"/>
    </source>
</evidence>
<evidence type="ECO:0000256" key="5">
    <source>
        <dbReference type="SAM" id="Phobius"/>
    </source>
</evidence>
<keyword evidence="8" id="KW-1185">Reference proteome</keyword>
<reference evidence="7 8" key="1">
    <citation type="submission" date="2019-05" db="EMBL/GenBank/DDBJ databases">
        <title>Draft genome sequence of Nonomuraea zeae DSM 100528.</title>
        <authorList>
            <person name="Saricaoglu S."/>
            <person name="Isik K."/>
        </authorList>
    </citation>
    <scope>NUCLEOTIDE SEQUENCE [LARGE SCALE GENOMIC DNA]</scope>
    <source>
        <strain evidence="7 8">DSM 100528</strain>
    </source>
</reference>
<feature type="domain" description="Major facilitator superfamily (MFS) profile" evidence="6">
    <location>
        <begin position="166"/>
        <end position="389"/>
    </location>
</feature>
<dbReference type="SUPFAM" id="SSF103473">
    <property type="entry name" value="MFS general substrate transporter"/>
    <property type="match status" value="1"/>
</dbReference>
<keyword evidence="2 5" id="KW-0812">Transmembrane</keyword>
<proteinExistence type="predicted"/>